<gene>
    <name evidence="8" type="primary">NCA2</name>
    <name evidence="8" type="ORF">H4R34_004008</name>
</gene>
<keyword evidence="3 7" id="KW-1133">Transmembrane helix</keyword>
<evidence type="ECO:0000313" key="9">
    <source>
        <dbReference type="Proteomes" id="UP001151582"/>
    </source>
</evidence>
<evidence type="ECO:0000256" key="6">
    <source>
        <dbReference type="SAM" id="MobiDB-lite"/>
    </source>
</evidence>
<reference evidence="8" key="1">
    <citation type="submission" date="2022-07" db="EMBL/GenBank/DDBJ databases">
        <title>Phylogenomic reconstructions and comparative analyses of Kickxellomycotina fungi.</title>
        <authorList>
            <person name="Reynolds N.K."/>
            <person name="Stajich J.E."/>
            <person name="Barry K."/>
            <person name="Grigoriev I.V."/>
            <person name="Crous P."/>
            <person name="Smith M.E."/>
        </authorList>
    </citation>
    <scope>NUCLEOTIDE SEQUENCE</scope>
    <source>
        <strain evidence="8">RSA 567</strain>
    </source>
</reference>
<evidence type="ECO:0000256" key="4">
    <source>
        <dbReference type="ARBA" id="ARBA00023128"/>
    </source>
</evidence>
<dbReference type="OrthoDB" id="413313at2759"/>
<dbReference type="GO" id="GO:0005741">
    <property type="term" value="C:mitochondrial outer membrane"/>
    <property type="evidence" value="ECO:0007669"/>
    <property type="project" value="TreeGrafter"/>
</dbReference>
<comment type="caution">
    <text evidence="8">The sequence shown here is derived from an EMBL/GenBank/DDBJ whole genome shotgun (WGS) entry which is preliminary data.</text>
</comment>
<evidence type="ECO:0000256" key="3">
    <source>
        <dbReference type="ARBA" id="ARBA00022989"/>
    </source>
</evidence>
<keyword evidence="4" id="KW-0496">Mitochondrion</keyword>
<feature type="transmembrane region" description="Helical" evidence="7">
    <location>
        <begin position="691"/>
        <end position="714"/>
    </location>
</feature>
<dbReference type="EMBL" id="JANBQB010000439">
    <property type="protein sequence ID" value="KAJ1976354.1"/>
    <property type="molecule type" value="Genomic_DNA"/>
</dbReference>
<feature type="region of interest" description="Disordered" evidence="6">
    <location>
        <begin position="56"/>
        <end position="75"/>
    </location>
</feature>
<accession>A0A9W8AZN5</accession>
<dbReference type="PANTHER" id="PTHR28234">
    <property type="entry name" value="NUCLEAR CONTROL OF ATPASE PROTEIN 2"/>
    <property type="match status" value="1"/>
</dbReference>
<dbReference type="Proteomes" id="UP001151582">
    <property type="component" value="Unassembled WGS sequence"/>
</dbReference>
<organism evidence="8 9">
    <name type="scientific">Dimargaris verticillata</name>
    <dbReference type="NCBI Taxonomy" id="2761393"/>
    <lineage>
        <taxon>Eukaryota</taxon>
        <taxon>Fungi</taxon>
        <taxon>Fungi incertae sedis</taxon>
        <taxon>Zoopagomycota</taxon>
        <taxon>Kickxellomycotina</taxon>
        <taxon>Dimargaritomycetes</taxon>
        <taxon>Dimargaritales</taxon>
        <taxon>Dimargaritaceae</taxon>
        <taxon>Dimargaris</taxon>
    </lineage>
</organism>
<keyword evidence="5 7" id="KW-0472">Membrane</keyword>
<proteinExistence type="predicted"/>
<dbReference type="InterPro" id="IPR013946">
    <property type="entry name" value="NCA2-like"/>
</dbReference>
<evidence type="ECO:0000313" key="8">
    <source>
        <dbReference type="EMBL" id="KAJ1976354.1"/>
    </source>
</evidence>
<comment type="subcellular location">
    <subcellularLocation>
        <location evidence="1">Mitochondrion membrane</location>
        <topology evidence="1">Multi-pass membrane protein</topology>
    </subcellularLocation>
</comment>
<dbReference type="Pfam" id="PF08637">
    <property type="entry name" value="NCA2"/>
    <property type="match status" value="1"/>
</dbReference>
<dbReference type="AlphaFoldDB" id="A0A9W8AZN5"/>
<keyword evidence="9" id="KW-1185">Reference proteome</keyword>
<protein>
    <submittedName>
        <fullName evidence="8">Nuclear control of ATPase protein 2</fullName>
    </submittedName>
</protein>
<sequence length="840" mass="93156">MGFPEEQYDRLLQSLNAHFIDRAEALAATSTGPSPLLALFKTPPASSTQLQALGSPAATVVDNGSSTSTSAEDGTRAQLDTLRAELLRQIRPSLWSTADSSPAMGRPLLISPHRLATTARQPSCTGVQRDSSRLNEPTEALGTETCGVLASALQPDRQGPPLPGFADLEAQVDALASHHSTWQTATQAAQQQNHCRDPSISHLLAEVELYHWWLVGHVTAGLHATAMQLLLRSTLPLMQEIDYWEAQASGTVPLCIYLIATAPVRSYHWLCRHIDTHIIGVRSGWQALGRLQSHSPRHSPKLPTSETLLSSETANLASDDNSPANAAPDHIGTRHHVSATSWMTSFFPDLLRHWPELATLPLTPGLLFRLARQEIRQKRQQLLTIHRSLSVAMGLFVASTAPLTQPMGKALPGRDSEALGQTLADQVSRMASTLDWVNDTAIRTIQLAKLPKAATTEANGSDDTTVWLRPAISQPEGSLTATVEALRHLSQNVQKYQHTTQPIIGRLYSPSLVTRYWLPVTISVMTGRWLTRLAFSYQGSIGQWLQELKLATQDYLRDWVLVPLRKVWETIRHNDSSQLALMSADSLATDFASLERMVLDFVQAHQNLATHTNGGGGDLLARRQALIDQVHHGDLSVVLRSYEHSLQNPIRNALFGDLIQTLLIQVQKTKVDIQVAMSSLDKLLKANELNFAFLAVAPALVVTYFVGSQLRVLWVRSRGRSDRQSGVHIRLILRDVERLLNLHETGRESQTGDALPFETQGYVLCLTNRLRDWAQQLPNSSSATTFAIPLVGALLPLSKPELPYLRRHFLQDVRDLEDAHLTCRQRIQTIRRMHQTYQFL</sequence>
<evidence type="ECO:0000256" key="2">
    <source>
        <dbReference type="ARBA" id="ARBA00022692"/>
    </source>
</evidence>
<name>A0A9W8AZN5_9FUNG</name>
<evidence type="ECO:0000256" key="5">
    <source>
        <dbReference type="ARBA" id="ARBA00023136"/>
    </source>
</evidence>
<evidence type="ECO:0000256" key="7">
    <source>
        <dbReference type="SAM" id="Phobius"/>
    </source>
</evidence>
<evidence type="ECO:0000256" key="1">
    <source>
        <dbReference type="ARBA" id="ARBA00004225"/>
    </source>
</evidence>
<feature type="compositionally biased region" description="Polar residues" evidence="6">
    <location>
        <begin position="62"/>
        <end position="72"/>
    </location>
</feature>
<dbReference type="PANTHER" id="PTHR28234:SF1">
    <property type="entry name" value="NUCLEAR CONTROL OF ATPASE PROTEIN 2"/>
    <property type="match status" value="1"/>
</dbReference>
<keyword evidence="2 7" id="KW-0812">Transmembrane</keyword>